<evidence type="ECO:0000256" key="2">
    <source>
        <dbReference type="ARBA" id="ARBA00022643"/>
    </source>
</evidence>
<dbReference type="InterPro" id="IPR050172">
    <property type="entry name" value="SsuD_RutA_monooxygenase"/>
</dbReference>
<dbReference type="SUPFAM" id="SSF51679">
    <property type="entry name" value="Bacterial luciferase-like"/>
    <property type="match status" value="1"/>
</dbReference>
<evidence type="ECO:0000313" key="7">
    <source>
        <dbReference type="Proteomes" id="UP000440096"/>
    </source>
</evidence>
<name>A0A6N7ZD40_9PSEU</name>
<dbReference type="Pfam" id="PF00296">
    <property type="entry name" value="Bac_luciferase"/>
    <property type="match status" value="1"/>
</dbReference>
<reference evidence="6 7" key="1">
    <citation type="submission" date="2019-11" db="EMBL/GenBank/DDBJ databases">
        <title>Draft genome of Amycolatopsis RM579.</title>
        <authorList>
            <person name="Duangmal K."/>
            <person name="Mingma R."/>
        </authorList>
    </citation>
    <scope>NUCLEOTIDE SEQUENCE [LARGE SCALE GENOMIC DNA]</scope>
    <source>
        <strain evidence="6 7">RM579</strain>
    </source>
</reference>
<dbReference type="Gene3D" id="3.20.20.30">
    <property type="entry name" value="Luciferase-like domain"/>
    <property type="match status" value="1"/>
</dbReference>
<keyword evidence="1" id="KW-0285">Flavoprotein</keyword>
<protein>
    <submittedName>
        <fullName evidence="6">LLM class flavin-dependent oxidoreductase</fullName>
    </submittedName>
</protein>
<dbReference type="Proteomes" id="UP000440096">
    <property type="component" value="Unassembled WGS sequence"/>
</dbReference>
<dbReference type="AlphaFoldDB" id="A0A6N7ZD40"/>
<keyword evidence="3" id="KW-0560">Oxidoreductase</keyword>
<feature type="domain" description="Luciferase-like" evidence="5">
    <location>
        <begin position="21"/>
        <end position="211"/>
    </location>
</feature>
<dbReference type="InterPro" id="IPR011251">
    <property type="entry name" value="Luciferase-like_dom"/>
</dbReference>
<dbReference type="EMBL" id="WMBA01000112">
    <property type="protein sequence ID" value="MTD59547.1"/>
    <property type="molecule type" value="Genomic_DNA"/>
</dbReference>
<accession>A0A6N7ZD40</accession>
<keyword evidence="7" id="KW-1185">Reference proteome</keyword>
<evidence type="ECO:0000256" key="3">
    <source>
        <dbReference type="ARBA" id="ARBA00023002"/>
    </source>
</evidence>
<dbReference type="RefSeq" id="WP_312869251.1">
    <property type="nucleotide sequence ID" value="NZ_WMBA01000112.1"/>
</dbReference>
<proteinExistence type="predicted"/>
<keyword evidence="2" id="KW-0288">FMN</keyword>
<evidence type="ECO:0000256" key="1">
    <source>
        <dbReference type="ARBA" id="ARBA00022630"/>
    </source>
</evidence>
<evidence type="ECO:0000256" key="4">
    <source>
        <dbReference type="ARBA" id="ARBA00023033"/>
    </source>
</evidence>
<dbReference type="GO" id="GO:0046306">
    <property type="term" value="P:alkanesulfonate catabolic process"/>
    <property type="evidence" value="ECO:0007669"/>
    <property type="project" value="TreeGrafter"/>
</dbReference>
<comment type="caution">
    <text evidence="6">The sequence shown here is derived from an EMBL/GenBank/DDBJ whole genome shotgun (WGS) entry which is preliminary data.</text>
</comment>
<gene>
    <name evidence="6" type="ORF">GKO32_37015</name>
</gene>
<dbReference type="InterPro" id="IPR036661">
    <property type="entry name" value="Luciferase-like_sf"/>
</dbReference>
<evidence type="ECO:0000259" key="5">
    <source>
        <dbReference type="Pfam" id="PF00296"/>
    </source>
</evidence>
<evidence type="ECO:0000313" key="6">
    <source>
        <dbReference type="EMBL" id="MTD59547.1"/>
    </source>
</evidence>
<dbReference type="PANTHER" id="PTHR42847">
    <property type="entry name" value="ALKANESULFONATE MONOOXYGENASE"/>
    <property type="match status" value="1"/>
</dbReference>
<dbReference type="PANTHER" id="PTHR42847:SF4">
    <property type="entry name" value="ALKANESULFONATE MONOOXYGENASE-RELATED"/>
    <property type="match status" value="1"/>
</dbReference>
<organism evidence="6 7">
    <name type="scientific">Amycolatopsis pithecellobii</name>
    <dbReference type="NCBI Taxonomy" id="664692"/>
    <lineage>
        <taxon>Bacteria</taxon>
        <taxon>Bacillati</taxon>
        <taxon>Actinomycetota</taxon>
        <taxon>Actinomycetes</taxon>
        <taxon>Pseudonocardiales</taxon>
        <taxon>Pseudonocardiaceae</taxon>
        <taxon>Amycolatopsis</taxon>
    </lineage>
</organism>
<dbReference type="GO" id="GO:0008726">
    <property type="term" value="F:alkanesulfonate monooxygenase activity"/>
    <property type="evidence" value="ECO:0007669"/>
    <property type="project" value="TreeGrafter"/>
</dbReference>
<keyword evidence="4" id="KW-0503">Monooxygenase</keyword>
<sequence length="293" mass="32046">MRAGIVILPEDRWWAAEPKWRAAEEYGFDHAWTYDHLGWRSLVDGPWFSAVPTLTAAATVTSTIRLGTFVASPVFRHPVPFMRELITLDDIADGRLLLGIGAGGLGYDNHVMVGGEPTPKQRSDRLAEFVEALDGLLRTDNFDYSGDYYQAAGARNLPGPVQRPRMPFVIAANGPRNMRLAARFGGWVTTGHPADSQDEWWQGVGELAARFDGIVVEHDRGAETVPRYLNLDSAPVFSLTSVGAFTDAAGRAAELGFTDIVVHWPRSTGPYAGRETVLEQVVSDVLPGLRNSA</sequence>